<dbReference type="InterPro" id="IPR051310">
    <property type="entry name" value="MCP_chemotaxis"/>
</dbReference>
<dbReference type="GO" id="GO:0004888">
    <property type="term" value="F:transmembrane signaling receptor activity"/>
    <property type="evidence" value="ECO:0007669"/>
    <property type="project" value="InterPro"/>
</dbReference>
<dbReference type="CDD" id="cd06225">
    <property type="entry name" value="HAMP"/>
    <property type="match status" value="1"/>
</dbReference>
<dbReference type="FunFam" id="1.10.287.950:FF:000001">
    <property type="entry name" value="Methyl-accepting chemotaxis sensory transducer"/>
    <property type="match status" value="1"/>
</dbReference>
<feature type="transmembrane region" description="Helical" evidence="12">
    <location>
        <begin position="189"/>
        <end position="212"/>
    </location>
</feature>
<dbReference type="Proteomes" id="UP001481677">
    <property type="component" value="Unassembled WGS sequence"/>
</dbReference>
<dbReference type="PANTHER" id="PTHR43531">
    <property type="entry name" value="PROTEIN ICFG"/>
    <property type="match status" value="1"/>
</dbReference>
<dbReference type="Gene3D" id="1.20.120.30">
    <property type="entry name" value="Aspartate receptor, ligand-binding domain"/>
    <property type="match status" value="1"/>
</dbReference>
<evidence type="ECO:0000256" key="10">
    <source>
        <dbReference type="ARBA" id="ARBA00029447"/>
    </source>
</evidence>
<dbReference type="InterPro" id="IPR035440">
    <property type="entry name" value="4HB_MCP_dom_sf"/>
</dbReference>
<dbReference type="PRINTS" id="PR00260">
    <property type="entry name" value="CHEMTRNSDUCR"/>
</dbReference>
<dbReference type="CDD" id="cd11386">
    <property type="entry name" value="MCP_signal"/>
    <property type="match status" value="1"/>
</dbReference>
<accession>A0A5C6VB84</accession>
<comment type="similarity">
    <text evidence="10">Belongs to the methyl-accepting chemotaxis (MCP) protein family.</text>
</comment>
<dbReference type="SMART" id="SM00304">
    <property type="entry name" value="HAMP"/>
    <property type="match status" value="1"/>
</dbReference>
<evidence type="ECO:0000313" key="16">
    <source>
        <dbReference type="EMBL" id="TXC80855.1"/>
    </source>
</evidence>
<evidence type="ECO:0000256" key="12">
    <source>
        <dbReference type="SAM" id="Phobius"/>
    </source>
</evidence>
<evidence type="ECO:0000256" key="7">
    <source>
        <dbReference type="ARBA" id="ARBA00022989"/>
    </source>
</evidence>
<dbReference type="SUPFAM" id="SSF58104">
    <property type="entry name" value="Methyl-accepting chemotaxis protein (MCP) signaling domain"/>
    <property type="match status" value="1"/>
</dbReference>
<evidence type="ECO:0000256" key="5">
    <source>
        <dbReference type="ARBA" id="ARBA00022519"/>
    </source>
</evidence>
<evidence type="ECO:0000256" key="9">
    <source>
        <dbReference type="ARBA" id="ARBA00023224"/>
    </source>
</evidence>
<dbReference type="EMBL" id="VOQS01000005">
    <property type="protein sequence ID" value="TXC80855.1"/>
    <property type="molecule type" value="Genomic_DNA"/>
</dbReference>
<dbReference type="InterPro" id="IPR003122">
    <property type="entry name" value="Tar_rcpt_lig-bd"/>
</dbReference>
<keyword evidence="18" id="KW-1185">Reference proteome</keyword>
<dbReference type="Proteomes" id="UP000321776">
    <property type="component" value="Unassembled WGS sequence"/>
</dbReference>
<dbReference type="GO" id="GO:0007165">
    <property type="term" value="P:signal transduction"/>
    <property type="evidence" value="ECO:0007669"/>
    <property type="project" value="UniProtKB-KW"/>
</dbReference>
<dbReference type="PROSITE" id="PS50885">
    <property type="entry name" value="HAMP"/>
    <property type="match status" value="1"/>
</dbReference>
<evidence type="ECO:0000259" key="13">
    <source>
        <dbReference type="PROSITE" id="PS50111"/>
    </source>
</evidence>
<dbReference type="AlphaFoldDB" id="A0A5C6VB84"/>
<dbReference type="SUPFAM" id="SSF47170">
    <property type="entry name" value="Aspartate receptor, ligand-binding domain"/>
    <property type="match status" value="1"/>
</dbReference>
<evidence type="ECO:0000313" key="17">
    <source>
        <dbReference type="Proteomes" id="UP000321776"/>
    </source>
</evidence>
<dbReference type="Pfam" id="PF00015">
    <property type="entry name" value="MCPsignal"/>
    <property type="match status" value="1"/>
</dbReference>
<keyword evidence="2" id="KW-1003">Cell membrane</keyword>
<feature type="transmembrane region" description="Helical" evidence="12">
    <location>
        <begin position="12"/>
        <end position="34"/>
    </location>
</feature>
<dbReference type="Pfam" id="PF00672">
    <property type="entry name" value="HAMP"/>
    <property type="match status" value="1"/>
</dbReference>
<dbReference type="GO" id="GO:0005886">
    <property type="term" value="C:plasma membrane"/>
    <property type="evidence" value="ECO:0007669"/>
    <property type="project" value="UniProtKB-SubCell"/>
</dbReference>
<dbReference type="InterPro" id="IPR003660">
    <property type="entry name" value="HAMP_dom"/>
</dbReference>
<feature type="domain" description="HAMP" evidence="14">
    <location>
        <begin position="214"/>
        <end position="266"/>
    </location>
</feature>
<name>A0A5C6VB84_9BURK</name>
<gene>
    <name evidence="16" type="ORF">FRZ40_42325</name>
    <name evidence="15" type="ORF">V4C56_16575</name>
</gene>
<dbReference type="InterPro" id="IPR004090">
    <property type="entry name" value="Chemotax_Me-accpt_rcpt"/>
</dbReference>
<evidence type="ECO:0000313" key="18">
    <source>
        <dbReference type="Proteomes" id="UP001481677"/>
    </source>
</evidence>
<dbReference type="PANTHER" id="PTHR43531:SF14">
    <property type="entry name" value="METHYL-ACCEPTING CHEMOTAXIS PROTEIN I-RELATED"/>
    <property type="match status" value="1"/>
</dbReference>
<dbReference type="PROSITE" id="PS50111">
    <property type="entry name" value="CHEMOTAXIS_TRANSDUC_2"/>
    <property type="match status" value="1"/>
</dbReference>
<dbReference type="Gene3D" id="1.10.287.950">
    <property type="entry name" value="Methyl-accepting chemotaxis protein"/>
    <property type="match status" value="1"/>
</dbReference>
<keyword evidence="4" id="KW-0145">Chemotaxis</keyword>
<protein>
    <submittedName>
        <fullName evidence="16">HAMP domain-containing protein</fullName>
    </submittedName>
    <submittedName>
        <fullName evidence="15">Methyl-accepting chemotaxis protein</fullName>
    </submittedName>
</protein>
<proteinExistence type="inferred from homology"/>
<evidence type="ECO:0000256" key="6">
    <source>
        <dbReference type="ARBA" id="ARBA00022692"/>
    </source>
</evidence>
<sequence>MKLKNLPVRTGFIAVLALFGMLVLVSALLGLYSLSKNNGLSERISTLNAQTVDLKDVYINNLKARSALSRAFIALSSKPADKDSAVAAARSYYNQAKKAFAAFDGIPKETAAQQETANRVGETFHAHTDAIDLLFTAIGSGDVTAYAATNEGPMTQTSAAFGKSADAFFAVASDETDQLKDQKAQAKSVLTGVAVGLIALSCALILLVYYTLDQNVVRPLKEAMSVLDHVARGDLTVRIQHESTNEIGKLFDSMKEMKRSLAGIVHTVYGGTDTIATGVHQMASGNTDLSQRTEEQAAALQETASSMEQLTSTVRQNADNAKQATQLVMSTAAITEQGNRAAQEVVLTMQGLSDLSGKIADITNVIEGIAFQTNILSLNAAVEAARAGDEGRGFAVVASEVRSLAQRSASAAKEIKERITDSLCRVEAGAEQVGKASQVMGEILTSVNRVSDLMGEIAAASEEQSEGIEQVNRAITQMDQVTQQNAALVEQASAAALALEEQTVALKGAVSVFRVDRALAHA</sequence>
<organism evidence="16 17">
    <name type="scientific">Paraburkholderia azotifigens</name>
    <dbReference type="NCBI Taxonomy" id="2057004"/>
    <lineage>
        <taxon>Bacteria</taxon>
        <taxon>Pseudomonadati</taxon>
        <taxon>Pseudomonadota</taxon>
        <taxon>Betaproteobacteria</taxon>
        <taxon>Burkholderiales</taxon>
        <taxon>Burkholderiaceae</taxon>
        <taxon>Paraburkholderia</taxon>
    </lineage>
</organism>
<evidence type="ECO:0000256" key="1">
    <source>
        <dbReference type="ARBA" id="ARBA00004429"/>
    </source>
</evidence>
<comment type="caution">
    <text evidence="16">The sequence shown here is derived from an EMBL/GenBank/DDBJ whole genome shotgun (WGS) entry which is preliminary data.</text>
</comment>
<keyword evidence="5" id="KW-0997">Cell inner membrane</keyword>
<reference evidence="16 17" key="1">
    <citation type="journal article" date="2018" name="Int. J. Syst. Evol. Microbiol.">
        <title>Paraburkholderia azotifigens sp. nov., a nitrogen-fixing bacterium isolated from paddy soil.</title>
        <authorList>
            <person name="Choi G.M."/>
            <person name="Im W.T."/>
        </authorList>
    </citation>
    <scope>NUCLEOTIDE SEQUENCE [LARGE SCALE GENOMIC DNA]</scope>
    <source>
        <strain evidence="16 17">NF 2-5-3</strain>
    </source>
</reference>
<dbReference type="EMBL" id="JAZHGA010000010">
    <property type="protein sequence ID" value="MEM5341232.1"/>
    <property type="molecule type" value="Genomic_DNA"/>
</dbReference>
<reference evidence="15 18" key="3">
    <citation type="submission" date="2024-01" db="EMBL/GenBank/DDBJ databases">
        <title>The diversity of rhizobia nodulating Mimosa spp. in eleven states of Brazil covering several biomes is determined by host plant, location, and edaphic factors.</title>
        <authorList>
            <person name="Rouws L."/>
            <person name="Barauna A."/>
            <person name="Beukes C."/>
            <person name="De Faria S.M."/>
            <person name="Gross E."/>
            <person name="Dos Reis Junior F.B."/>
            <person name="Simon M."/>
            <person name="Maluk M."/>
            <person name="Odee D.W."/>
            <person name="Kenicer G."/>
            <person name="Young J.P.W."/>
            <person name="Reis V.M."/>
            <person name="Zilli J."/>
            <person name="James E.K."/>
        </authorList>
    </citation>
    <scope>NUCLEOTIDE SEQUENCE [LARGE SCALE GENOMIC DNA]</scope>
    <source>
        <strain evidence="15 18">JPY530</strain>
    </source>
</reference>
<evidence type="ECO:0000256" key="11">
    <source>
        <dbReference type="PROSITE-ProRule" id="PRU00284"/>
    </source>
</evidence>
<keyword evidence="9 11" id="KW-0807">Transducer</keyword>
<keyword evidence="8 12" id="KW-0472">Membrane</keyword>
<dbReference type="GO" id="GO:0006935">
    <property type="term" value="P:chemotaxis"/>
    <property type="evidence" value="ECO:0007669"/>
    <property type="project" value="UniProtKB-KW"/>
</dbReference>
<evidence type="ECO:0000256" key="3">
    <source>
        <dbReference type="ARBA" id="ARBA00022481"/>
    </source>
</evidence>
<evidence type="ECO:0000313" key="15">
    <source>
        <dbReference type="EMBL" id="MEM5341232.1"/>
    </source>
</evidence>
<reference evidence="16" key="2">
    <citation type="submission" date="2019-08" db="EMBL/GenBank/DDBJ databases">
        <authorList>
            <person name="Im W.-T."/>
        </authorList>
    </citation>
    <scope>NUCLEOTIDE SEQUENCE</scope>
    <source>
        <strain evidence="16">NF 2-5-3</strain>
    </source>
</reference>
<dbReference type="RefSeq" id="WP_147238257.1">
    <property type="nucleotide sequence ID" value="NZ_JAZHFZ010000008.1"/>
</dbReference>
<keyword evidence="6 12" id="KW-0812">Transmembrane</keyword>
<dbReference type="InterPro" id="IPR004089">
    <property type="entry name" value="MCPsignal_dom"/>
</dbReference>
<dbReference type="CDD" id="cd19407">
    <property type="entry name" value="Tar_Tsr_sensor"/>
    <property type="match status" value="1"/>
</dbReference>
<comment type="subcellular location">
    <subcellularLocation>
        <location evidence="1">Cell inner membrane</location>
        <topology evidence="1">Multi-pass membrane protein</topology>
    </subcellularLocation>
</comment>
<keyword evidence="7 12" id="KW-1133">Transmembrane helix</keyword>
<dbReference type="Pfam" id="PF02203">
    <property type="entry name" value="TarH"/>
    <property type="match status" value="1"/>
</dbReference>
<evidence type="ECO:0000256" key="4">
    <source>
        <dbReference type="ARBA" id="ARBA00022500"/>
    </source>
</evidence>
<feature type="domain" description="Methyl-accepting transducer" evidence="13">
    <location>
        <begin position="271"/>
        <end position="500"/>
    </location>
</feature>
<keyword evidence="3" id="KW-0488">Methylation</keyword>
<evidence type="ECO:0000256" key="8">
    <source>
        <dbReference type="ARBA" id="ARBA00023136"/>
    </source>
</evidence>
<dbReference type="SMART" id="SM00283">
    <property type="entry name" value="MA"/>
    <property type="match status" value="1"/>
</dbReference>
<evidence type="ECO:0000256" key="2">
    <source>
        <dbReference type="ARBA" id="ARBA00022475"/>
    </source>
</evidence>
<evidence type="ECO:0000259" key="14">
    <source>
        <dbReference type="PROSITE" id="PS50885"/>
    </source>
</evidence>